<dbReference type="InterPro" id="IPR000086">
    <property type="entry name" value="NUDIX_hydrolase_dom"/>
</dbReference>
<dbReference type="Proteomes" id="UP000285456">
    <property type="component" value="Unassembled WGS sequence"/>
</dbReference>
<dbReference type="PANTHER" id="PTHR12992:SF11">
    <property type="entry name" value="MITOCHONDRIAL COENZYME A DIPHOSPHATASE NUDT8"/>
    <property type="match status" value="1"/>
</dbReference>
<sequence>MDSATVIAKLKGRTPSILGHHQLRKSAVLLPLVEVEGETHILFEVRSMHMRSQPGDICFPGGRIDKTDSDPRHCAIRETTEELGISDACIDDVIPLDYIVNDLSRIIYPFVGRISNLEQITPNPSEVGEVFTVPLAFFLESEPKCYKVNLQVSPETDFPYHLIVGGEDYNWRVRQIDELFYEYNGKVIWGLTARILTHFIQLVKAEEKPS</sequence>
<evidence type="ECO:0000256" key="3">
    <source>
        <dbReference type="ARBA" id="ARBA00022723"/>
    </source>
</evidence>
<dbReference type="InterPro" id="IPR045121">
    <property type="entry name" value="CoAse"/>
</dbReference>
<feature type="domain" description="Nudix hydrolase" evidence="7">
    <location>
        <begin position="23"/>
        <end position="156"/>
    </location>
</feature>
<evidence type="ECO:0000313" key="8">
    <source>
        <dbReference type="EMBL" id="RHW35300.1"/>
    </source>
</evidence>
<evidence type="ECO:0000256" key="1">
    <source>
        <dbReference type="ARBA" id="ARBA00001936"/>
    </source>
</evidence>
<dbReference type="Gene3D" id="3.90.79.10">
    <property type="entry name" value="Nucleoside Triphosphate Pyrophosphohydrolase"/>
    <property type="match status" value="1"/>
</dbReference>
<keyword evidence="4" id="KW-0378">Hydrolase</keyword>
<evidence type="ECO:0000256" key="6">
    <source>
        <dbReference type="ARBA" id="ARBA00023211"/>
    </source>
</evidence>
<comment type="caution">
    <text evidence="8">The sequence shown here is derived from an EMBL/GenBank/DDBJ whole genome shotgun (WGS) entry which is preliminary data.</text>
</comment>
<dbReference type="EMBL" id="QWEH01000001">
    <property type="protein sequence ID" value="RHW35300.1"/>
    <property type="molecule type" value="Genomic_DNA"/>
</dbReference>
<dbReference type="SUPFAM" id="SSF55811">
    <property type="entry name" value="Nudix"/>
    <property type="match status" value="1"/>
</dbReference>
<evidence type="ECO:0000256" key="4">
    <source>
        <dbReference type="ARBA" id="ARBA00022801"/>
    </source>
</evidence>
<keyword evidence="3" id="KW-0479">Metal-binding</keyword>
<name>A0A417YNV1_9BACI</name>
<dbReference type="InterPro" id="IPR015797">
    <property type="entry name" value="NUDIX_hydrolase-like_dom_sf"/>
</dbReference>
<proteinExistence type="predicted"/>
<dbReference type="GO" id="GO:0046872">
    <property type="term" value="F:metal ion binding"/>
    <property type="evidence" value="ECO:0007669"/>
    <property type="project" value="UniProtKB-KW"/>
</dbReference>
<keyword evidence="5" id="KW-0460">Magnesium</keyword>
<reference evidence="8 9" key="1">
    <citation type="journal article" date="2007" name="Int. J. Syst. Evol. Microbiol.">
        <title>Oceanobacillus profundus sp. nov., isolated from a deep-sea sediment core.</title>
        <authorList>
            <person name="Kim Y.G."/>
            <person name="Choi D.H."/>
            <person name="Hyun S."/>
            <person name="Cho B.C."/>
        </authorList>
    </citation>
    <scope>NUCLEOTIDE SEQUENCE [LARGE SCALE GENOMIC DNA]</scope>
    <source>
        <strain evidence="8 9">DSM 18246</strain>
    </source>
</reference>
<dbReference type="Pfam" id="PF00293">
    <property type="entry name" value="NUDIX"/>
    <property type="match status" value="1"/>
</dbReference>
<evidence type="ECO:0000313" key="9">
    <source>
        <dbReference type="Proteomes" id="UP000285456"/>
    </source>
</evidence>
<dbReference type="RefSeq" id="WP_095314106.1">
    <property type="nucleotide sequence ID" value="NZ_JAMAWL010000006.1"/>
</dbReference>
<evidence type="ECO:0000256" key="2">
    <source>
        <dbReference type="ARBA" id="ARBA00001946"/>
    </source>
</evidence>
<dbReference type="AlphaFoldDB" id="A0A417YNV1"/>
<comment type="cofactor">
    <cofactor evidence="2">
        <name>Mg(2+)</name>
        <dbReference type="ChEBI" id="CHEBI:18420"/>
    </cofactor>
</comment>
<evidence type="ECO:0000256" key="5">
    <source>
        <dbReference type="ARBA" id="ARBA00022842"/>
    </source>
</evidence>
<dbReference type="PROSITE" id="PS51462">
    <property type="entry name" value="NUDIX"/>
    <property type="match status" value="1"/>
</dbReference>
<gene>
    <name evidence="8" type="ORF">D1B32_01390</name>
</gene>
<organism evidence="8 9">
    <name type="scientific">Oceanobacillus profundus</name>
    <dbReference type="NCBI Taxonomy" id="372463"/>
    <lineage>
        <taxon>Bacteria</taxon>
        <taxon>Bacillati</taxon>
        <taxon>Bacillota</taxon>
        <taxon>Bacilli</taxon>
        <taxon>Bacillales</taxon>
        <taxon>Bacillaceae</taxon>
        <taxon>Oceanobacillus</taxon>
    </lineage>
</organism>
<keyword evidence="6" id="KW-0464">Manganese</keyword>
<dbReference type="GO" id="GO:0010945">
    <property type="term" value="F:coenzyme A diphosphatase activity"/>
    <property type="evidence" value="ECO:0007669"/>
    <property type="project" value="InterPro"/>
</dbReference>
<comment type="cofactor">
    <cofactor evidence="1">
        <name>Mn(2+)</name>
        <dbReference type="ChEBI" id="CHEBI:29035"/>
    </cofactor>
</comment>
<dbReference type="PANTHER" id="PTHR12992">
    <property type="entry name" value="NUDIX HYDROLASE"/>
    <property type="match status" value="1"/>
</dbReference>
<keyword evidence="9" id="KW-1185">Reference proteome</keyword>
<dbReference type="OrthoDB" id="9802805at2"/>
<protein>
    <submittedName>
        <fullName evidence="8">CoA pyrophosphatase</fullName>
    </submittedName>
</protein>
<dbReference type="CDD" id="cd03426">
    <property type="entry name" value="NUDIX_CoAse_Nudt7"/>
    <property type="match status" value="1"/>
</dbReference>
<accession>A0A417YNV1</accession>
<evidence type="ECO:0000259" key="7">
    <source>
        <dbReference type="PROSITE" id="PS51462"/>
    </source>
</evidence>